<evidence type="ECO:0000313" key="3">
    <source>
        <dbReference type="Proteomes" id="UP000051952"/>
    </source>
</evidence>
<sequence length="281" mass="33015">MLSPAPPADNRLPLIASPRAYVNERMRVMRERINSSPTNSQSFPARSSSPLRLSWAHTAASSKERRTEIFKIEHERRESNNSHFVEHHKDIHQKLIDGVRETQDKLERAERNKAFKKVAQAMSREWLRALMAHVTLKAFRQTLFYGYRAKWKKILIFLLAQRWRRKTERSLQRCDQLRFNMILRKCIPQMVERIRAGRRGGQIPVVRGFLQLCLVANKFSRVLHAFLLNVRRCQRIVRRRRLARTLYATAVKLAMDKAALQSREERYSGTTLPDAVKMMVA</sequence>
<organism evidence="2 3">
    <name type="scientific">Bodo saltans</name>
    <name type="common">Flagellated protozoan</name>
    <dbReference type="NCBI Taxonomy" id="75058"/>
    <lineage>
        <taxon>Eukaryota</taxon>
        <taxon>Discoba</taxon>
        <taxon>Euglenozoa</taxon>
        <taxon>Kinetoplastea</taxon>
        <taxon>Metakinetoplastina</taxon>
        <taxon>Eubodonida</taxon>
        <taxon>Bodonidae</taxon>
        <taxon>Bodo</taxon>
    </lineage>
</organism>
<protein>
    <submittedName>
        <fullName evidence="2">Uncharacterized protein</fullName>
    </submittedName>
</protein>
<keyword evidence="3" id="KW-1185">Reference proteome</keyword>
<feature type="coiled-coil region" evidence="1">
    <location>
        <begin position="92"/>
        <end position="119"/>
    </location>
</feature>
<reference evidence="3" key="1">
    <citation type="submission" date="2015-09" db="EMBL/GenBank/DDBJ databases">
        <authorList>
            <consortium name="Pathogen Informatics"/>
        </authorList>
    </citation>
    <scope>NUCLEOTIDE SEQUENCE [LARGE SCALE GENOMIC DNA]</scope>
    <source>
        <strain evidence="3">Lake Konstanz</strain>
    </source>
</reference>
<dbReference type="VEuPathDB" id="TriTrypDB:BSAL_91795"/>
<dbReference type="AlphaFoldDB" id="A0A0S4J7L9"/>
<feature type="non-terminal residue" evidence="2">
    <location>
        <position position="281"/>
    </location>
</feature>
<dbReference type="EMBL" id="CYKH01001247">
    <property type="protein sequence ID" value="CUG86151.1"/>
    <property type="molecule type" value="Genomic_DNA"/>
</dbReference>
<name>A0A0S4J7L9_BODSA</name>
<gene>
    <name evidence="2" type="ORF">BSAL_91795</name>
</gene>
<evidence type="ECO:0000256" key="1">
    <source>
        <dbReference type="SAM" id="Coils"/>
    </source>
</evidence>
<proteinExistence type="predicted"/>
<evidence type="ECO:0000313" key="2">
    <source>
        <dbReference type="EMBL" id="CUG86151.1"/>
    </source>
</evidence>
<accession>A0A0S4J7L9</accession>
<dbReference type="Proteomes" id="UP000051952">
    <property type="component" value="Unassembled WGS sequence"/>
</dbReference>
<keyword evidence="1" id="KW-0175">Coiled coil</keyword>